<accession>A4CAX9</accession>
<dbReference type="EMBL" id="AAOH01000004">
    <property type="protein sequence ID" value="EAR28537.1"/>
    <property type="molecule type" value="Genomic_DNA"/>
</dbReference>
<name>A4CAX9_9GAMM</name>
<proteinExistence type="predicted"/>
<reference evidence="1 2" key="1">
    <citation type="submission" date="2006-02" db="EMBL/GenBank/DDBJ databases">
        <authorList>
            <person name="Moran M.A."/>
            <person name="Kjelleberg S."/>
            <person name="Egan S."/>
            <person name="Saunders N."/>
            <person name="Thomas T."/>
            <person name="Ferriera S."/>
            <person name="Johnson J."/>
            <person name="Kravitz S."/>
            <person name="Halpern A."/>
            <person name="Remington K."/>
            <person name="Beeson K."/>
            <person name="Tran B."/>
            <person name="Rogers Y.-H."/>
            <person name="Friedman R."/>
            <person name="Venter J.C."/>
        </authorList>
    </citation>
    <scope>NUCLEOTIDE SEQUENCE [LARGE SCALE GENOMIC DNA]</scope>
    <source>
        <strain evidence="1 2">D2</strain>
    </source>
</reference>
<sequence>MGSRLAFCLWLNNLIYLKEKPAELRSPSQAGLHLHKSQSSV</sequence>
<gene>
    <name evidence="1" type="ORF">PTD2_22017</name>
</gene>
<organism evidence="1 2">
    <name type="scientific">Pseudoalteromonas tunicata D2</name>
    <dbReference type="NCBI Taxonomy" id="87626"/>
    <lineage>
        <taxon>Bacteria</taxon>
        <taxon>Pseudomonadati</taxon>
        <taxon>Pseudomonadota</taxon>
        <taxon>Gammaproteobacteria</taxon>
        <taxon>Alteromonadales</taxon>
        <taxon>Pseudoalteromonadaceae</taxon>
        <taxon>Pseudoalteromonas</taxon>
    </lineage>
</organism>
<evidence type="ECO:0000313" key="2">
    <source>
        <dbReference type="Proteomes" id="UP000006201"/>
    </source>
</evidence>
<comment type="caution">
    <text evidence="1">The sequence shown here is derived from an EMBL/GenBank/DDBJ whole genome shotgun (WGS) entry which is preliminary data.</text>
</comment>
<dbReference type="AlphaFoldDB" id="A4CAX9"/>
<dbReference type="Proteomes" id="UP000006201">
    <property type="component" value="Unassembled WGS sequence"/>
</dbReference>
<keyword evidence="2" id="KW-1185">Reference proteome</keyword>
<protein>
    <submittedName>
        <fullName evidence="1">Uncharacterized protein</fullName>
    </submittedName>
</protein>
<evidence type="ECO:0000313" key="1">
    <source>
        <dbReference type="EMBL" id="EAR28537.1"/>
    </source>
</evidence>
<dbReference type="HOGENOM" id="CLU_3275455_0_0_6"/>